<dbReference type="PANTHER" id="PTHR47048">
    <property type="entry name" value="PROTEIN SCAF11"/>
    <property type="match status" value="1"/>
</dbReference>
<feature type="region of interest" description="Disordered" evidence="5">
    <location>
        <begin position="443"/>
        <end position="477"/>
    </location>
</feature>
<feature type="region of interest" description="Disordered" evidence="5">
    <location>
        <begin position="284"/>
        <end position="412"/>
    </location>
</feature>
<feature type="compositionally biased region" description="Basic and acidic residues" evidence="5">
    <location>
        <begin position="1012"/>
        <end position="1030"/>
    </location>
</feature>
<feature type="compositionally biased region" description="Basic and acidic residues" evidence="5">
    <location>
        <begin position="450"/>
        <end position="462"/>
    </location>
</feature>
<dbReference type="EMBL" id="BAAFST010000015">
    <property type="protein sequence ID" value="GAB1299772.1"/>
    <property type="molecule type" value="Genomic_DNA"/>
</dbReference>
<reference evidence="7 8" key="1">
    <citation type="submission" date="2024-08" db="EMBL/GenBank/DDBJ databases">
        <title>The draft genome of Apodemus speciosus.</title>
        <authorList>
            <person name="Nabeshima K."/>
            <person name="Suzuki S."/>
            <person name="Onuma M."/>
        </authorList>
    </citation>
    <scope>NUCLEOTIDE SEQUENCE [LARGE SCALE GENOMIC DNA]</scope>
    <source>
        <strain evidence="7">IB14-021</strain>
    </source>
</reference>
<evidence type="ECO:0000256" key="1">
    <source>
        <dbReference type="ARBA" id="ARBA00022723"/>
    </source>
</evidence>
<feature type="compositionally biased region" description="Polar residues" evidence="5">
    <location>
        <begin position="1183"/>
        <end position="1194"/>
    </location>
</feature>
<dbReference type="PROSITE" id="PS00518">
    <property type="entry name" value="ZF_RING_1"/>
    <property type="match status" value="1"/>
</dbReference>
<feature type="compositionally biased region" description="Basic and acidic residues" evidence="5">
    <location>
        <begin position="1148"/>
        <end position="1182"/>
    </location>
</feature>
<keyword evidence="1" id="KW-0479">Metal-binding</keyword>
<feature type="compositionally biased region" description="Basic and acidic residues" evidence="5">
    <location>
        <begin position="934"/>
        <end position="949"/>
    </location>
</feature>
<evidence type="ECO:0000256" key="5">
    <source>
        <dbReference type="SAM" id="MobiDB-lite"/>
    </source>
</evidence>
<feature type="region of interest" description="Disordered" evidence="5">
    <location>
        <begin position="661"/>
        <end position="1116"/>
    </location>
</feature>
<feature type="compositionally biased region" description="Polar residues" evidence="5">
    <location>
        <begin position="1065"/>
        <end position="1091"/>
    </location>
</feature>
<feature type="compositionally biased region" description="Polar residues" evidence="5">
    <location>
        <begin position="1"/>
        <end position="13"/>
    </location>
</feature>
<feature type="region of interest" description="Disordered" evidence="5">
    <location>
        <begin position="1"/>
        <end position="28"/>
    </location>
</feature>
<feature type="domain" description="RING-type" evidence="6">
    <location>
        <begin position="41"/>
        <end position="82"/>
    </location>
</feature>
<dbReference type="PROSITE" id="PS50089">
    <property type="entry name" value="ZF_RING_2"/>
    <property type="match status" value="1"/>
</dbReference>
<evidence type="ECO:0000256" key="2">
    <source>
        <dbReference type="ARBA" id="ARBA00022771"/>
    </source>
</evidence>
<dbReference type="InterPro" id="IPR001841">
    <property type="entry name" value="Znf_RING"/>
</dbReference>
<evidence type="ECO:0000313" key="8">
    <source>
        <dbReference type="Proteomes" id="UP001623349"/>
    </source>
</evidence>
<keyword evidence="8" id="KW-1185">Reference proteome</keyword>
<proteinExistence type="predicted"/>
<dbReference type="InterPro" id="IPR013083">
    <property type="entry name" value="Znf_RING/FYVE/PHD"/>
</dbReference>
<feature type="compositionally biased region" description="Polar residues" evidence="5">
    <location>
        <begin position="323"/>
        <end position="338"/>
    </location>
</feature>
<evidence type="ECO:0000256" key="3">
    <source>
        <dbReference type="ARBA" id="ARBA00022833"/>
    </source>
</evidence>
<feature type="compositionally biased region" description="Pro residues" evidence="5">
    <location>
        <begin position="1265"/>
        <end position="1276"/>
    </location>
</feature>
<dbReference type="Gene3D" id="3.30.40.10">
    <property type="entry name" value="Zinc/RING finger domain, C3HC4 (zinc finger)"/>
    <property type="match status" value="1"/>
</dbReference>
<feature type="region of interest" description="Disordered" evidence="5">
    <location>
        <begin position="494"/>
        <end position="625"/>
    </location>
</feature>
<evidence type="ECO:0000313" key="7">
    <source>
        <dbReference type="EMBL" id="GAB1299772.1"/>
    </source>
</evidence>
<dbReference type="InterPro" id="IPR017907">
    <property type="entry name" value="Znf_RING_CS"/>
</dbReference>
<accession>A0ABQ0FKJ1</accession>
<evidence type="ECO:0000256" key="4">
    <source>
        <dbReference type="PROSITE-ProRule" id="PRU00175"/>
    </source>
</evidence>
<feature type="compositionally biased region" description="Polar residues" evidence="5">
    <location>
        <begin position="552"/>
        <end position="561"/>
    </location>
</feature>
<feature type="compositionally biased region" description="Low complexity" evidence="5">
    <location>
        <begin position="1321"/>
        <end position="1334"/>
    </location>
</feature>
<feature type="compositionally biased region" description="Basic and acidic residues" evidence="5">
    <location>
        <begin position="784"/>
        <end position="803"/>
    </location>
</feature>
<dbReference type="Pfam" id="PF23030">
    <property type="entry name" value="SCAF11-like_C"/>
    <property type="match status" value="1"/>
</dbReference>
<gene>
    <name evidence="7" type="ORF">APTSU1_001500900</name>
</gene>
<sequence length="1437" mass="160475">MKKKSVYNQNVSDQEYEDMEGEENRNNADTSGLLYSDADRCPICLSCLLGKEVGFPESCNHVFCMACILKWAEILASCPIDRKPFQAVFELSAFEGPAKIQVKRWLREIDVKENESSFKKQLFYHESSRSDKRKRNTIREDLLCERSNDSKVLYRNFPNKMRGKKNATVKTNKVQRSNQCTDSCIRNDMSSMFSCGSHSWGPHTHRASCTESIEVNEISALIRQKRRELELSWFPNTLPGNGRVDSVSWSVETAVLSLVSSVLPRTIFPASTISLENFGTALAHTQGGGEKKQTSGTSNTRGSRRKPAATAPTRRSTRNTRAETVSQPQKSPVSNSSECDAPGNSNSSISISPTAESEKQTRQAPKRKSVRRGRKPPLLKKKLRKSVPPAEKTSSDSVEEETVDSDTPPVLEIEQQSCVESSSICSVQTDEENHLAKCLKSCSEQTEENEQTKNHEIEEKTESLNSESCTQYPPVLVGEGTGMEAKELCVDHDISTDTSPRGIDPSENQEQVSGISESEVQALVCTESPPEDFLTCPPSDTEEHQPVCSPQGEVSNNTTPVLSDEGTGKSLIVESTDLNDSAVNTEESVESPKMESSEGEIIHKLDRPCVPSSDTELPEHIETENTEIIPTCGTSENESSGAVQDCEDNLLKHNLDNAQLDKSLEEKTESLVEHPIHAELPHKEVEQSEKHFSEDNNETVPMECDSFCSDQNESEVESSANTDSKQLNENSVPHDSDKLSSDPAVEKVETVAQPAEVLVDKAPKPRTRRSRFHSPSTTWSPNKDAAEEKRRAQSPSPKRETAIESKTSQSPSPKRESARGRRKSRSLSPKKDVARERRQSRSPKRESARETKRSESGSPRRDTSRENQRSQSRVKDSSSREKSRSRSRERESDRDAQRRDRERERRARRWSRSRSRSRSPSRLRTKSKSSSFGRNERDNYSPRWKERWTNDGWRCPRGNDRYRRNDSEKQNENTRNEKNDITADTNDPGSTDKHRNDCPSWVIEKINSGPDPRTRNPEKLKDSHWEENRNENSGNSWTKNFGPGWMSNRGRGSRGKGAYRGNFACSDQSENRWQSRTPLSGSDSFKSAEQQPSKRKSEQELSFGTPADRSGWTSASSWAVRKTLPADVQNYYSRRGRNSSGPQSGWMRQEEETPEQDKERETDGQTETDKTDGRIGFHDSNLKDQTNQVDGSQLPVNMMQPHMSVMQPPVSAQHQPMGLFPYPVGVHAPVMNMQRSPFAMPPPLPLHLHTGVPLMQVAAPASIPQGPPPPPPPPPSQQVSYIASQPDGKQVQGLPSASHVSNNMNTQVLPAPSAAPANTGSVQGPSSGNTSSSSHVQASNAAVKLAESKKLQIQEKAAQEVKLAIKPFYQNKDITKEEYKEIVRKAVDKVCHSKSGEVNSTKVANLVKAYVDKYKYSRKGSQKKTLEEPVSTEKNIG</sequence>
<feature type="compositionally biased region" description="Basic and acidic residues" evidence="5">
    <location>
        <begin position="957"/>
        <end position="981"/>
    </location>
</feature>
<dbReference type="CDD" id="cd16636">
    <property type="entry name" value="mRING-HC-C3HC3D_SCAF11"/>
    <property type="match status" value="1"/>
</dbReference>
<organism evidence="7 8">
    <name type="scientific">Apodemus speciosus</name>
    <name type="common">Large Japanese field mouse</name>
    <dbReference type="NCBI Taxonomy" id="105296"/>
    <lineage>
        <taxon>Eukaryota</taxon>
        <taxon>Metazoa</taxon>
        <taxon>Chordata</taxon>
        <taxon>Craniata</taxon>
        <taxon>Vertebrata</taxon>
        <taxon>Euteleostomi</taxon>
        <taxon>Mammalia</taxon>
        <taxon>Eutheria</taxon>
        <taxon>Euarchontoglires</taxon>
        <taxon>Glires</taxon>
        <taxon>Rodentia</taxon>
        <taxon>Myomorpha</taxon>
        <taxon>Muroidea</taxon>
        <taxon>Muridae</taxon>
        <taxon>Murinae</taxon>
        <taxon>Apodemus</taxon>
    </lineage>
</organism>
<feature type="region of interest" description="Disordered" evidence="5">
    <location>
        <begin position="1259"/>
        <end position="1339"/>
    </location>
</feature>
<feature type="compositionally biased region" description="Polar residues" evidence="5">
    <location>
        <begin position="576"/>
        <end position="586"/>
    </location>
</feature>
<evidence type="ECO:0000259" key="6">
    <source>
        <dbReference type="PROSITE" id="PS50089"/>
    </source>
</evidence>
<feature type="compositionally biased region" description="Basic and acidic residues" evidence="5">
    <location>
        <begin position="829"/>
        <end position="905"/>
    </location>
</feature>
<feature type="compositionally biased region" description="Polar residues" evidence="5">
    <location>
        <begin position="717"/>
        <end position="731"/>
    </location>
</feature>
<dbReference type="Proteomes" id="UP001623349">
    <property type="component" value="Unassembled WGS sequence"/>
</dbReference>
<feature type="compositionally biased region" description="Polar residues" evidence="5">
    <location>
        <begin position="506"/>
        <end position="519"/>
    </location>
</feature>
<name>A0ABQ0FKJ1_APOSI</name>
<feature type="compositionally biased region" description="Basic and acidic residues" evidence="5">
    <location>
        <begin position="662"/>
        <end position="694"/>
    </location>
</feature>
<feature type="compositionally biased region" description="Basic and acidic residues" evidence="5">
    <location>
        <begin position="732"/>
        <end position="749"/>
    </location>
</feature>
<feature type="region of interest" description="Disordered" evidence="5">
    <location>
        <begin position="1418"/>
        <end position="1437"/>
    </location>
</feature>
<keyword evidence="3" id="KW-0862">Zinc</keyword>
<feature type="region of interest" description="Disordered" evidence="5">
    <location>
        <begin position="1131"/>
        <end position="1194"/>
    </location>
</feature>
<dbReference type="SUPFAM" id="SSF57850">
    <property type="entry name" value="RING/U-box"/>
    <property type="match status" value="1"/>
</dbReference>
<keyword evidence="2 4" id="KW-0863">Zinc-finger</keyword>
<feature type="compositionally biased region" description="Basic and acidic residues" evidence="5">
    <location>
        <begin position="590"/>
        <end position="607"/>
    </location>
</feature>
<feature type="compositionally biased region" description="Basic residues" evidence="5">
    <location>
        <begin position="364"/>
        <end position="385"/>
    </location>
</feature>
<feature type="compositionally biased region" description="Basic residues" evidence="5">
    <location>
        <begin position="906"/>
        <end position="927"/>
    </location>
</feature>
<protein>
    <submittedName>
        <fullName evidence="7">SR-related CTD-associated factor 11</fullName>
    </submittedName>
</protein>
<feature type="compositionally biased region" description="Polar residues" evidence="5">
    <location>
        <begin position="1293"/>
        <end position="1308"/>
    </location>
</feature>
<dbReference type="InterPro" id="IPR057031">
    <property type="entry name" value="SFR19-like_C"/>
</dbReference>
<dbReference type="PANTHER" id="PTHR47048:SF1">
    <property type="entry name" value="PROTEIN SCAF11"/>
    <property type="match status" value="1"/>
</dbReference>
<comment type="caution">
    <text evidence="7">The sequence shown here is derived from an EMBL/GenBank/DDBJ whole genome shotgun (WGS) entry which is preliminary data.</text>
</comment>